<dbReference type="PANTHER" id="PTHR24029:SF0">
    <property type="entry name" value="UVRABC SYSTEM PROTEIN B"/>
    <property type="match status" value="1"/>
</dbReference>
<organism evidence="2">
    <name type="scientific">mine drainage metagenome</name>
    <dbReference type="NCBI Taxonomy" id="410659"/>
    <lineage>
        <taxon>unclassified sequences</taxon>
        <taxon>metagenomes</taxon>
        <taxon>ecological metagenomes</taxon>
    </lineage>
</organism>
<reference evidence="2" key="1">
    <citation type="submission" date="2013-08" db="EMBL/GenBank/DDBJ databases">
        <authorList>
            <person name="Mendez C."/>
            <person name="Richter M."/>
            <person name="Ferrer M."/>
            <person name="Sanchez J."/>
        </authorList>
    </citation>
    <scope>NUCLEOTIDE SEQUENCE</scope>
</reference>
<sequence length="211" mass="24251">TDPVIEVRPAKNQVEDLLGEIHLTVGLSDRVLVTVLTKRMAENLTDYLEERGIRVRYLHSEIDTLERMEILRDLRKGVFDVLVGINLLREGLDLPEVGLVAILDADREGFLRSRRSLIQTAGRAARNIRGRVIFYGDSITGSMQEAIDETDRRRHVQIAFNKEHHISPQGIIKNIPESLYAVSEGDYTEPLAFIEEKKKKRWMDNCPMQRF</sequence>
<dbReference type="PANTHER" id="PTHR24029">
    <property type="entry name" value="UVRABC SYSTEM PROTEIN B"/>
    <property type="match status" value="1"/>
</dbReference>
<evidence type="ECO:0000259" key="1">
    <source>
        <dbReference type="PROSITE" id="PS51194"/>
    </source>
</evidence>
<dbReference type="GO" id="GO:0003677">
    <property type="term" value="F:DNA binding"/>
    <property type="evidence" value="ECO:0007669"/>
    <property type="project" value="InterPro"/>
</dbReference>
<dbReference type="Pfam" id="PF12344">
    <property type="entry name" value="UvrB"/>
    <property type="match status" value="1"/>
</dbReference>
<comment type="caution">
    <text evidence="2">The sequence shown here is derived from an EMBL/GenBank/DDBJ whole genome shotgun (WGS) entry which is preliminary data.</text>
</comment>
<dbReference type="EMBL" id="AUZX01015086">
    <property type="protein sequence ID" value="EQD29937.1"/>
    <property type="molecule type" value="Genomic_DNA"/>
</dbReference>
<feature type="non-terminal residue" evidence="2">
    <location>
        <position position="1"/>
    </location>
</feature>
<dbReference type="AlphaFoldDB" id="T0YDP3"/>
<dbReference type="GO" id="GO:0005524">
    <property type="term" value="F:ATP binding"/>
    <property type="evidence" value="ECO:0007669"/>
    <property type="project" value="InterPro"/>
</dbReference>
<proteinExistence type="predicted"/>
<feature type="domain" description="Helicase C-terminal" evidence="1">
    <location>
        <begin position="13"/>
        <end position="179"/>
    </location>
</feature>
<reference evidence="2" key="2">
    <citation type="journal article" date="2014" name="ISME J.">
        <title>Microbial stratification in low pH oxic and suboxic macroscopic growths along an acid mine drainage.</title>
        <authorList>
            <person name="Mendez-Garcia C."/>
            <person name="Mesa V."/>
            <person name="Sprenger R.R."/>
            <person name="Richter M."/>
            <person name="Diez M.S."/>
            <person name="Solano J."/>
            <person name="Bargiela R."/>
            <person name="Golyshina O.V."/>
            <person name="Manteca A."/>
            <person name="Ramos J.L."/>
            <person name="Gallego J.R."/>
            <person name="Llorente I."/>
            <person name="Martins Dos Santos V.A."/>
            <person name="Jensen O.N."/>
            <person name="Pelaez A.I."/>
            <person name="Sanchez J."/>
            <person name="Ferrer M."/>
        </authorList>
    </citation>
    <scope>NUCLEOTIDE SEQUENCE</scope>
</reference>
<feature type="non-terminal residue" evidence="2">
    <location>
        <position position="211"/>
    </location>
</feature>
<dbReference type="InterPro" id="IPR001650">
    <property type="entry name" value="Helicase_C-like"/>
</dbReference>
<dbReference type="SUPFAM" id="SSF52540">
    <property type="entry name" value="P-loop containing nucleoside triphosphate hydrolases"/>
    <property type="match status" value="1"/>
</dbReference>
<dbReference type="PROSITE" id="PS51194">
    <property type="entry name" value="HELICASE_CTER"/>
    <property type="match status" value="1"/>
</dbReference>
<dbReference type="InterPro" id="IPR004807">
    <property type="entry name" value="UvrB"/>
</dbReference>
<gene>
    <name evidence="2" type="ORF">B1A_20442</name>
</gene>
<dbReference type="GO" id="GO:0016887">
    <property type="term" value="F:ATP hydrolysis activity"/>
    <property type="evidence" value="ECO:0007669"/>
    <property type="project" value="InterPro"/>
</dbReference>
<evidence type="ECO:0000313" key="2">
    <source>
        <dbReference type="EMBL" id="EQD29937.1"/>
    </source>
</evidence>
<protein>
    <submittedName>
        <fullName evidence="2">Excinuclease ABC subunit B</fullName>
    </submittedName>
</protein>
<dbReference type="Pfam" id="PF00271">
    <property type="entry name" value="Helicase_C"/>
    <property type="match status" value="1"/>
</dbReference>
<dbReference type="GO" id="GO:0006289">
    <property type="term" value="P:nucleotide-excision repair"/>
    <property type="evidence" value="ECO:0007669"/>
    <property type="project" value="InterPro"/>
</dbReference>
<dbReference type="SMART" id="SM00490">
    <property type="entry name" value="HELICc"/>
    <property type="match status" value="1"/>
</dbReference>
<accession>T0YDP3</accession>
<dbReference type="InterPro" id="IPR024759">
    <property type="entry name" value="UvrB_YAD/RRR_dom"/>
</dbReference>
<dbReference type="Gene3D" id="3.40.50.300">
    <property type="entry name" value="P-loop containing nucleotide triphosphate hydrolases"/>
    <property type="match status" value="1"/>
</dbReference>
<dbReference type="GO" id="GO:0009380">
    <property type="term" value="C:excinuclease repair complex"/>
    <property type="evidence" value="ECO:0007669"/>
    <property type="project" value="InterPro"/>
</dbReference>
<dbReference type="CDD" id="cd18790">
    <property type="entry name" value="SF2_C_UvrB"/>
    <property type="match status" value="1"/>
</dbReference>
<name>T0YDP3_9ZZZZ</name>
<dbReference type="InterPro" id="IPR027417">
    <property type="entry name" value="P-loop_NTPase"/>
</dbReference>